<comment type="similarity">
    <text evidence="1">Belongs to the short-chain dehydrogenases/reductases (SDR) family.</text>
</comment>
<evidence type="ECO:0000256" key="2">
    <source>
        <dbReference type="ARBA" id="ARBA00023002"/>
    </source>
</evidence>
<dbReference type="EMBL" id="JABEND010000003">
    <property type="protein sequence ID" value="NNG35352.1"/>
    <property type="molecule type" value="Genomic_DNA"/>
</dbReference>
<evidence type="ECO:0000313" key="6">
    <source>
        <dbReference type="Proteomes" id="UP000562984"/>
    </source>
</evidence>
<dbReference type="InterPro" id="IPR051122">
    <property type="entry name" value="SDR_DHRS6-like"/>
</dbReference>
<dbReference type="PROSITE" id="PS00061">
    <property type="entry name" value="ADH_SHORT"/>
    <property type="match status" value="1"/>
</dbReference>
<gene>
    <name evidence="5" type="ORF">HKD39_06420</name>
</gene>
<dbReference type="GO" id="GO:0016491">
    <property type="term" value="F:oxidoreductase activity"/>
    <property type="evidence" value="ECO:0007669"/>
    <property type="project" value="UniProtKB-KW"/>
</dbReference>
<dbReference type="InterPro" id="IPR020904">
    <property type="entry name" value="Sc_DH/Rdtase_CS"/>
</dbReference>
<feature type="region of interest" description="Disordered" evidence="3">
    <location>
        <begin position="1"/>
        <end position="64"/>
    </location>
</feature>
<dbReference type="InterPro" id="IPR036291">
    <property type="entry name" value="NAD(P)-bd_dom_sf"/>
</dbReference>
<dbReference type="FunFam" id="3.40.50.720:FF:000084">
    <property type="entry name" value="Short-chain dehydrogenase reductase"/>
    <property type="match status" value="1"/>
</dbReference>
<keyword evidence="2" id="KW-0560">Oxidoreductase</keyword>
<dbReference type="PRINTS" id="PR00081">
    <property type="entry name" value="GDHRDH"/>
</dbReference>
<accession>A0A849AES4</accession>
<dbReference type="SUPFAM" id="SSF51735">
    <property type="entry name" value="NAD(P)-binding Rossmann-fold domains"/>
    <property type="match status" value="1"/>
</dbReference>
<evidence type="ECO:0000259" key="4">
    <source>
        <dbReference type="SMART" id="SM00822"/>
    </source>
</evidence>
<protein>
    <submittedName>
        <fullName evidence="5">SDR family oxidoreductase</fullName>
    </submittedName>
</protein>
<feature type="compositionally biased region" description="Basic and acidic residues" evidence="3">
    <location>
        <begin position="1"/>
        <end position="28"/>
    </location>
</feature>
<dbReference type="SMART" id="SM00822">
    <property type="entry name" value="PKS_KR"/>
    <property type="match status" value="1"/>
</dbReference>
<dbReference type="PANTHER" id="PTHR43477:SF1">
    <property type="entry name" value="DIHYDROANTICAPSIN 7-DEHYDROGENASE"/>
    <property type="match status" value="1"/>
</dbReference>
<comment type="caution">
    <text evidence="5">The sequence shown here is derived from an EMBL/GenBank/DDBJ whole genome shotgun (WGS) entry which is preliminary data.</text>
</comment>
<dbReference type="PRINTS" id="PR00080">
    <property type="entry name" value="SDRFAMILY"/>
</dbReference>
<reference evidence="5 6" key="1">
    <citation type="submission" date="2020-05" db="EMBL/GenBank/DDBJ databases">
        <title>Nakamurella sp. DB0629 isolated from air conditioner.</title>
        <authorList>
            <person name="Kim D.H."/>
            <person name="Kim D.-U."/>
        </authorList>
    </citation>
    <scope>NUCLEOTIDE SEQUENCE [LARGE SCALE GENOMIC DNA]</scope>
    <source>
        <strain evidence="5 6">DB0629</strain>
    </source>
</reference>
<proteinExistence type="inferred from homology"/>
<dbReference type="Pfam" id="PF13561">
    <property type="entry name" value="adh_short_C2"/>
    <property type="match status" value="1"/>
</dbReference>
<dbReference type="InterPro" id="IPR057326">
    <property type="entry name" value="KR_dom"/>
</dbReference>
<feature type="compositionally biased region" description="Polar residues" evidence="3">
    <location>
        <begin position="47"/>
        <end position="58"/>
    </location>
</feature>
<dbReference type="CDD" id="cd05233">
    <property type="entry name" value="SDR_c"/>
    <property type="match status" value="1"/>
</dbReference>
<evidence type="ECO:0000256" key="1">
    <source>
        <dbReference type="ARBA" id="ARBA00006484"/>
    </source>
</evidence>
<sequence length="310" mass="31978">MLRQDRRPQSADRSDDQRAGPRTTRDPRTTQGRAPAHHPRRTPAVSKVSTVSNESSPTPAGGEFDSLVAIVTGGASGIGAAITRRLQAGGARVAVLDRDPAAAPDGSLPIACDVTDDASVRAAVERTVTELGRLDIVINNAGIGAQGTVADNDDEQWHQVWDVNVVGMVRVARAALPHLRESPVAAIVNTSSIAATAGLPQRALYSATKGAVLSLTKAMAADHLPEGIRVNAVNPGTADTPWIGRLLDSAPDPAAERAALNARQPHGRLVAADEVAGAVAYLASPASGSTTGVGLAVDGGMQELRLRPRG</sequence>
<evidence type="ECO:0000313" key="5">
    <source>
        <dbReference type="EMBL" id="NNG35352.1"/>
    </source>
</evidence>
<keyword evidence="6" id="KW-1185">Reference proteome</keyword>
<dbReference type="AlphaFoldDB" id="A0A849AES4"/>
<dbReference type="PANTHER" id="PTHR43477">
    <property type="entry name" value="DIHYDROANTICAPSIN 7-DEHYDROGENASE"/>
    <property type="match status" value="1"/>
</dbReference>
<dbReference type="Proteomes" id="UP000562984">
    <property type="component" value="Unassembled WGS sequence"/>
</dbReference>
<dbReference type="Gene3D" id="3.40.50.720">
    <property type="entry name" value="NAD(P)-binding Rossmann-like Domain"/>
    <property type="match status" value="1"/>
</dbReference>
<dbReference type="InterPro" id="IPR002347">
    <property type="entry name" value="SDR_fam"/>
</dbReference>
<organism evidence="5 6">
    <name type="scientific">Nakamurella aerolata</name>
    <dbReference type="NCBI Taxonomy" id="1656892"/>
    <lineage>
        <taxon>Bacteria</taxon>
        <taxon>Bacillati</taxon>
        <taxon>Actinomycetota</taxon>
        <taxon>Actinomycetes</taxon>
        <taxon>Nakamurellales</taxon>
        <taxon>Nakamurellaceae</taxon>
        <taxon>Nakamurella</taxon>
    </lineage>
</organism>
<evidence type="ECO:0000256" key="3">
    <source>
        <dbReference type="SAM" id="MobiDB-lite"/>
    </source>
</evidence>
<name>A0A849AES4_9ACTN</name>
<feature type="domain" description="Ketoreductase" evidence="4">
    <location>
        <begin position="67"/>
        <end position="236"/>
    </location>
</feature>